<proteinExistence type="predicted"/>
<reference evidence="6" key="1">
    <citation type="submission" date="2020-06" db="EMBL/GenBank/DDBJ databases">
        <authorList>
            <consortium name="Wellcome Sanger Institute Data Sharing"/>
        </authorList>
    </citation>
    <scope>NUCLEOTIDE SEQUENCE [LARGE SCALE GENOMIC DNA]</scope>
</reference>
<accession>A0A8C5I6W3</accession>
<reference evidence="6" key="3">
    <citation type="submission" date="2025-09" db="UniProtKB">
        <authorList>
            <consortium name="Ensembl"/>
        </authorList>
    </citation>
    <scope>IDENTIFICATION</scope>
</reference>
<feature type="domain" description="Immunoglobulin" evidence="5">
    <location>
        <begin position="31"/>
        <end position="126"/>
    </location>
</feature>
<reference evidence="6" key="2">
    <citation type="submission" date="2025-08" db="UniProtKB">
        <authorList>
            <consortium name="Ensembl"/>
        </authorList>
    </citation>
    <scope>IDENTIFICATION</scope>
</reference>
<name>A0A8C5I6W3_GOUWI</name>
<evidence type="ECO:0000256" key="3">
    <source>
        <dbReference type="ARBA" id="ARBA00023136"/>
    </source>
</evidence>
<dbReference type="PANTHER" id="PTHR11860:SF118">
    <property type="entry name" value="CMRF35-LIKE MOLECULE 3-RELATED"/>
    <property type="match status" value="1"/>
</dbReference>
<keyword evidence="2 4" id="KW-0812">Transmembrane</keyword>
<keyword evidence="4" id="KW-1133">Transmembrane helix</keyword>
<evidence type="ECO:0000256" key="1">
    <source>
        <dbReference type="ARBA" id="ARBA00004370"/>
    </source>
</evidence>
<dbReference type="InterPro" id="IPR003599">
    <property type="entry name" value="Ig_sub"/>
</dbReference>
<comment type="subcellular location">
    <subcellularLocation>
        <location evidence="1">Membrane</location>
    </subcellularLocation>
</comment>
<dbReference type="GO" id="GO:0005886">
    <property type="term" value="C:plasma membrane"/>
    <property type="evidence" value="ECO:0007669"/>
    <property type="project" value="TreeGrafter"/>
</dbReference>
<sequence length="238" mass="26501">KKQTKIPQTLFVIKCITICVSFAGICSITTVRKVSVKTGKSISIPCLYSSENTDKVKYLCEGDYWYTCTFVAQTYQPQNSDKFSITDDKTQRIFTVTISKLDKSNYFWCVSGVQGNVTILSLMIVHSFVFSLGESSLYTEEQNYVGYIGENITIKCFSKVTGVKKWCRLGGPCVTDSISDGAIHGTTVTINTSVPGGFNVTMSKLRSESEGWYYCEAGDFQMPPQSAQVTLTYTHPQR</sequence>
<dbReference type="InterPro" id="IPR050671">
    <property type="entry name" value="CD300_family_receptors"/>
</dbReference>
<dbReference type="PANTHER" id="PTHR11860">
    <property type="entry name" value="POLYMERIC-IMMUNOGLOBULIN RECEPTOR"/>
    <property type="match status" value="1"/>
</dbReference>
<evidence type="ECO:0000313" key="6">
    <source>
        <dbReference type="Ensembl" id="ENSGWIP00000054991.1"/>
    </source>
</evidence>
<dbReference type="SUPFAM" id="SSF48726">
    <property type="entry name" value="Immunoglobulin"/>
    <property type="match status" value="2"/>
</dbReference>
<feature type="transmembrane region" description="Helical" evidence="4">
    <location>
        <begin position="12"/>
        <end position="31"/>
    </location>
</feature>
<dbReference type="InterPro" id="IPR013783">
    <property type="entry name" value="Ig-like_fold"/>
</dbReference>
<dbReference type="Gene3D" id="2.60.40.10">
    <property type="entry name" value="Immunoglobulins"/>
    <property type="match status" value="2"/>
</dbReference>
<dbReference type="InterPro" id="IPR036179">
    <property type="entry name" value="Ig-like_dom_sf"/>
</dbReference>
<evidence type="ECO:0000259" key="5">
    <source>
        <dbReference type="SMART" id="SM00409"/>
    </source>
</evidence>
<dbReference type="SMART" id="SM00409">
    <property type="entry name" value="IG"/>
    <property type="match status" value="2"/>
</dbReference>
<evidence type="ECO:0000256" key="4">
    <source>
        <dbReference type="SAM" id="Phobius"/>
    </source>
</evidence>
<evidence type="ECO:0000256" key="2">
    <source>
        <dbReference type="ARBA" id="ARBA00022692"/>
    </source>
</evidence>
<organism evidence="6 7">
    <name type="scientific">Gouania willdenowi</name>
    <name type="common">Blunt-snouted clingfish</name>
    <name type="synonym">Lepadogaster willdenowi</name>
    <dbReference type="NCBI Taxonomy" id="441366"/>
    <lineage>
        <taxon>Eukaryota</taxon>
        <taxon>Metazoa</taxon>
        <taxon>Chordata</taxon>
        <taxon>Craniata</taxon>
        <taxon>Vertebrata</taxon>
        <taxon>Euteleostomi</taxon>
        <taxon>Actinopterygii</taxon>
        <taxon>Neopterygii</taxon>
        <taxon>Teleostei</taxon>
        <taxon>Neoteleostei</taxon>
        <taxon>Acanthomorphata</taxon>
        <taxon>Ovalentaria</taxon>
        <taxon>Blenniimorphae</taxon>
        <taxon>Blenniiformes</taxon>
        <taxon>Gobiesocoidei</taxon>
        <taxon>Gobiesocidae</taxon>
        <taxon>Gobiesocinae</taxon>
        <taxon>Gouania</taxon>
    </lineage>
</organism>
<dbReference type="AlphaFoldDB" id="A0A8C5I6W3"/>
<protein>
    <recommendedName>
        <fullName evidence="5">Immunoglobulin domain-containing protein</fullName>
    </recommendedName>
</protein>
<dbReference type="GO" id="GO:0004888">
    <property type="term" value="F:transmembrane signaling receptor activity"/>
    <property type="evidence" value="ECO:0007669"/>
    <property type="project" value="TreeGrafter"/>
</dbReference>
<dbReference type="Proteomes" id="UP000694680">
    <property type="component" value="Chromosome 15"/>
</dbReference>
<evidence type="ECO:0000313" key="7">
    <source>
        <dbReference type="Proteomes" id="UP000694680"/>
    </source>
</evidence>
<dbReference type="Ensembl" id="ENSGWIT00000059231.1">
    <property type="protein sequence ID" value="ENSGWIP00000054991.1"/>
    <property type="gene ID" value="ENSGWIG00000026216.1"/>
</dbReference>
<keyword evidence="7" id="KW-1185">Reference proteome</keyword>
<keyword evidence="3 4" id="KW-0472">Membrane</keyword>
<feature type="domain" description="Immunoglobulin" evidence="5">
    <location>
        <begin position="141"/>
        <end position="234"/>
    </location>
</feature>